<dbReference type="PROSITE" id="PS01178">
    <property type="entry name" value="ANAPHYLATOXIN_2"/>
    <property type="match status" value="1"/>
</dbReference>
<comment type="subcellular location">
    <subcellularLocation>
        <location evidence="1">Secreted</location>
    </subcellularLocation>
</comment>
<evidence type="ECO:0000259" key="4">
    <source>
        <dbReference type="PROSITE" id="PS01178"/>
    </source>
</evidence>
<evidence type="ECO:0000256" key="3">
    <source>
        <dbReference type="ARBA" id="ARBA00023157"/>
    </source>
</evidence>
<dbReference type="Proteomes" id="UP000572837">
    <property type="component" value="Unassembled WGS sequence"/>
</dbReference>
<proteinExistence type="predicted"/>
<dbReference type="Pfam" id="PF17791">
    <property type="entry name" value="MG3"/>
    <property type="match status" value="1"/>
</dbReference>
<dbReference type="InterPro" id="IPR013783">
    <property type="entry name" value="Ig-like_fold"/>
</dbReference>
<dbReference type="InterPro" id="IPR000020">
    <property type="entry name" value="Anaphylatoxin/fibulin"/>
</dbReference>
<protein>
    <submittedName>
        <fullName evidence="5">CO5 protein</fullName>
    </submittedName>
</protein>
<sequence>YVLTAPKIFRAGASEKVVVQAFGYEEEFPVNIALKSFPDKLVVYSSGRVSLTPANKFQDAVTLTVQPTDLPRTDNSDKYLYLEAVSPHFTRFKKIPVSYENGFLFIHTDKPVYTPDQSVKVRVYSLSEELQPAHRETVLTFVDPEGVEVDILEEKDFTGIVSFPDFKIPLNPKYGIWKIKAKYKKDFVTSAVAKFEVKEYAMPSFSIVIEPESNFISSDKFENFKIAVKASYFSNKKLPSADVFLRFGIIEQSEKRMMPQAMHVTRIENGVAEVSFNSKKAASSIGFDSLEALDGSYLYIVASVLESMGGLSGEVEFTGVRFAVSPYKLSLIATPLFVKPGLPFFIKVQVKDTMDDFVGNIPVTVTAKSFSEQMVETQLISEGSESGRRTTSISDGTALFVVNIPSNSKMLEFQVNTADPHLSEENQASKTYEAKAYSSLSQSYLYIDWASNHKTLEVGDVININVYPRSHYIDKIHHYSYLITSKGKTVSFGTQERIKDLEYEHLTFQITQEMVPSARLIVYYIVMGEGAAELVADSVWLNVEQKCGNSLDIKLQSSKETLKPAEVVSLTMKTQPNSFVALSSIDKAIYGVTGRRKRAMEKITLQLEKSDLGCGAGGGQNNVAVFRMAGLTFLTNANADDSEEAGEPCNEVLRTKRSDLREKIREEGANCFIFISVAKYRDPEAQYCCKAGVKAYPISETCRDRAQRIRRNQRCISAFTHCCEFANKLRLEEPNKLLILARMHYEALLELDEAQVRSYFPESWLWEVHQLSSRSKTLSVTLPDSLTTWEVQGVGISDKGICVAEPLEIQVVKDIFLSIYVPYSVVRGEQIELKGSVYNHKASAIKVICVNESCGN</sequence>
<dbReference type="InterPro" id="IPR041425">
    <property type="entry name" value="C3/4/5_MG1"/>
</dbReference>
<dbReference type="PANTHER" id="PTHR11412:SF83">
    <property type="entry name" value="COMPLEMENT C5"/>
    <property type="match status" value="1"/>
</dbReference>
<feature type="domain" description="Anaphylatoxin-like" evidence="4">
    <location>
        <begin position="688"/>
        <end position="723"/>
    </location>
</feature>
<dbReference type="Pfam" id="PF00207">
    <property type="entry name" value="A2M"/>
    <property type="match status" value="1"/>
</dbReference>
<dbReference type="Pfam" id="PF17789">
    <property type="entry name" value="MG4"/>
    <property type="match status" value="1"/>
</dbReference>
<organism evidence="5 6">
    <name type="scientific">Pomatorhinus ruficollis</name>
    <name type="common">streak-breasted scimitar babbler</name>
    <dbReference type="NCBI Taxonomy" id="932028"/>
    <lineage>
        <taxon>Eukaryota</taxon>
        <taxon>Metazoa</taxon>
        <taxon>Chordata</taxon>
        <taxon>Craniata</taxon>
        <taxon>Vertebrata</taxon>
        <taxon>Euteleostomi</taxon>
        <taxon>Archelosauria</taxon>
        <taxon>Archosauria</taxon>
        <taxon>Dinosauria</taxon>
        <taxon>Saurischia</taxon>
        <taxon>Theropoda</taxon>
        <taxon>Coelurosauria</taxon>
        <taxon>Aves</taxon>
        <taxon>Neognathae</taxon>
        <taxon>Neoaves</taxon>
        <taxon>Telluraves</taxon>
        <taxon>Australaves</taxon>
        <taxon>Passeriformes</taxon>
        <taxon>Sylvioidea</taxon>
        <taxon>Timaliidae</taxon>
        <taxon>Pomatorhinus</taxon>
    </lineage>
</organism>
<keyword evidence="2" id="KW-0964">Secreted</keyword>
<dbReference type="Gene3D" id="1.20.91.20">
    <property type="entry name" value="Anaphylotoxins (complement system)"/>
    <property type="match status" value="1"/>
</dbReference>
<gene>
    <name evidence="5" type="primary">C5_0</name>
    <name evidence="5" type="ORF">PORRUF_R13480</name>
</gene>
<evidence type="ECO:0000313" key="6">
    <source>
        <dbReference type="Proteomes" id="UP000572837"/>
    </source>
</evidence>
<dbReference type="InterPro" id="IPR001599">
    <property type="entry name" value="Macroglobln_a2"/>
</dbReference>
<evidence type="ECO:0000256" key="1">
    <source>
        <dbReference type="ARBA" id="ARBA00004613"/>
    </source>
</evidence>
<feature type="non-terminal residue" evidence="5">
    <location>
        <position position="1"/>
    </location>
</feature>
<evidence type="ECO:0000256" key="2">
    <source>
        <dbReference type="ARBA" id="ARBA00022525"/>
    </source>
</evidence>
<dbReference type="Gene3D" id="6.20.50.160">
    <property type="match status" value="1"/>
</dbReference>
<dbReference type="SMART" id="SM01359">
    <property type="entry name" value="A2M_N_2"/>
    <property type="match status" value="1"/>
</dbReference>
<dbReference type="Gene3D" id="2.20.130.20">
    <property type="match status" value="1"/>
</dbReference>
<dbReference type="Gene3D" id="2.60.40.10">
    <property type="entry name" value="Immunoglobulins"/>
    <property type="match status" value="2"/>
</dbReference>
<dbReference type="GO" id="GO:0005576">
    <property type="term" value="C:extracellular region"/>
    <property type="evidence" value="ECO:0007669"/>
    <property type="project" value="UniProtKB-SubCell"/>
</dbReference>
<reference evidence="5 6" key="1">
    <citation type="submission" date="2020-02" db="EMBL/GenBank/DDBJ databases">
        <title>Bird 10,000 Genomes (B10K) Project - Family phase.</title>
        <authorList>
            <person name="Zhang G."/>
        </authorList>
    </citation>
    <scope>NUCLEOTIDE SEQUENCE [LARGE SCALE GENOMIC DNA]</scope>
    <source>
        <strain evidence="5">B10K-IZ-033-81</strain>
        <tissue evidence="5">Muscle</tissue>
    </source>
</reference>
<dbReference type="InterPro" id="IPR002890">
    <property type="entry name" value="MG2"/>
</dbReference>
<comment type="caution">
    <text evidence="5">The sequence shown here is derived from an EMBL/GenBank/DDBJ whole genome shotgun (WGS) entry which is preliminary data.</text>
</comment>
<dbReference type="InterPro" id="IPR018081">
    <property type="entry name" value="Anaphylatoxin_comp_syst"/>
</dbReference>
<dbReference type="PANTHER" id="PTHR11412">
    <property type="entry name" value="MACROGLOBULIN / COMPLEMENT"/>
    <property type="match status" value="1"/>
</dbReference>
<accession>A0A7L4J5B3</accession>
<keyword evidence="3" id="KW-1015">Disulfide bond</keyword>
<dbReference type="Pfam" id="PF07703">
    <property type="entry name" value="A2M_BRD"/>
    <property type="match status" value="1"/>
</dbReference>
<evidence type="ECO:0000313" key="5">
    <source>
        <dbReference type="EMBL" id="NXY35707.1"/>
    </source>
</evidence>
<dbReference type="Pfam" id="PF17790">
    <property type="entry name" value="MG1"/>
    <property type="match status" value="1"/>
</dbReference>
<dbReference type="SUPFAM" id="SSF47686">
    <property type="entry name" value="Anaphylotoxins (complement system)"/>
    <property type="match status" value="1"/>
</dbReference>
<name>A0A7L4J5B3_9PASS</name>
<dbReference type="Gene3D" id="2.60.40.1930">
    <property type="match status" value="3"/>
</dbReference>
<dbReference type="InterPro" id="IPR041555">
    <property type="entry name" value="MG3"/>
</dbReference>
<dbReference type="GO" id="GO:0004866">
    <property type="term" value="F:endopeptidase inhibitor activity"/>
    <property type="evidence" value="ECO:0007669"/>
    <property type="project" value="InterPro"/>
</dbReference>
<dbReference type="CDD" id="cd00017">
    <property type="entry name" value="ANATO"/>
    <property type="match status" value="1"/>
</dbReference>
<dbReference type="SMART" id="SM01360">
    <property type="entry name" value="A2M"/>
    <property type="match status" value="1"/>
</dbReference>
<dbReference type="Gene3D" id="2.60.40.1940">
    <property type="match status" value="1"/>
</dbReference>
<dbReference type="InterPro" id="IPR040839">
    <property type="entry name" value="MG4"/>
</dbReference>
<dbReference type="InterPro" id="IPR011625">
    <property type="entry name" value="A2M_N_BRD"/>
</dbReference>
<keyword evidence="6" id="KW-1185">Reference proteome</keyword>
<dbReference type="InterPro" id="IPR050473">
    <property type="entry name" value="A2M/Complement_sys"/>
</dbReference>
<dbReference type="AlphaFoldDB" id="A0A7L4J5B3"/>
<dbReference type="SMART" id="SM00104">
    <property type="entry name" value="ANATO"/>
    <property type="match status" value="1"/>
</dbReference>
<dbReference type="Pfam" id="PF01835">
    <property type="entry name" value="MG2"/>
    <property type="match status" value="1"/>
</dbReference>
<dbReference type="Pfam" id="PF01821">
    <property type="entry name" value="ANATO"/>
    <property type="match status" value="1"/>
</dbReference>
<feature type="non-terminal residue" evidence="5">
    <location>
        <position position="856"/>
    </location>
</feature>
<dbReference type="EMBL" id="VZSW01000760">
    <property type="protein sequence ID" value="NXY35707.1"/>
    <property type="molecule type" value="Genomic_DNA"/>
</dbReference>